<name>A0A0E9XUN5_ANGAN</name>
<proteinExistence type="predicted"/>
<sequence>MTKTAKVTNTKTSYQMQERGMSFPVYTHTHIHIDT</sequence>
<dbReference type="EMBL" id="GBXM01002997">
    <property type="protein sequence ID" value="JAI05581.1"/>
    <property type="molecule type" value="Transcribed_RNA"/>
</dbReference>
<protein>
    <submittedName>
        <fullName evidence="1">Uncharacterized protein</fullName>
    </submittedName>
</protein>
<dbReference type="AlphaFoldDB" id="A0A0E9XUN5"/>
<reference evidence="1" key="2">
    <citation type="journal article" date="2015" name="Fish Shellfish Immunol.">
        <title>Early steps in the European eel (Anguilla anguilla)-Vibrio vulnificus interaction in the gills: Role of the RtxA13 toxin.</title>
        <authorList>
            <person name="Callol A."/>
            <person name="Pajuelo D."/>
            <person name="Ebbesson L."/>
            <person name="Teles M."/>
            <person name="MacKenzie S."/>
            <person name="Amaro C."/>
        </authorList>
    </citation>
    <scope>NUCLEOTIDE SEQUENCE</scope>
</reference>
<evidence type="ECO:0000313" key="1">
    <source>
        <dbReference type="EMBL" id="JAI05581.1"/>
    </source>
</evidence>
<reference evidence="1" key="1">
    <citation type="submission" date="2014-11" db="EMBL/GenBank/DDBJ databases">
        <authorList>
            <person name="Amaro Gonzalez C."/>
        </authorList>
    </citation>
    <scope>NUCLEOTIDE SEQUENCE</scope>
</reference>
<accession>A0A0E9XUN5</accession>
<organism evidence="1">
    <name type="scientific">Anguilla anguilla</name>
    <name type="common">European freshwater eel</name>
    <name type="synonym">Muraena anguilla</name>
    <dbReference type="NCBI Taxonomy" id="7936"/>
    <lineage>
        <taxon>Eukaryota</taxon>
        <taxon>Metazoa</taxon>
        <taxon>Chordata</taxon>
        <taxon>Craniata</taxon>
        <taxon>Vertebrata</taxon>
        <taxon>Euteleostomi</taxon>
        <taxon>Actinopterygii</taxon>
        <taxon>Neopterygii</taxon>
        <taxon>Teleostei</taxon>
        <taxon>Anguilliformes</taxon>
        <taxon>Anguillidae</taxon>
        <taxon>Anguilla</taxon>
    </lineage>
</organism>